<dbReference type="GO" id="GO:0001508">
    <property type="term" value="P:action potential"/>
    <property type="evidence" value="ECO:0007669"/>
    <property type="project" value="TreeGrafter"/>
</dbReference>
<evidence type="ECO:0000256" key="4">
    <source>
        <dbReference type="ARBA" id="ARBA00022989"/>
    </source>
</evidence>
<keyword evidence="12" id="KW-1185">Reference proteome</keyword>
<comment type="caution">
    <text evidence="11">The sequence shown here is derived from an EMBL/GenBank/DDBJ whole genome shotgun (WGS) entry which is preliminary data.</text>
</comment>
<feature type="region of interest" description="Disordered" evidence="8">
    <location>
        <begin position="227"/>
        <end position="283"/>
    </location>
</feature>
<evidence type="ECO:0000256" key="5">
    <source>
        <dbReference type="ARBA" id="ARBA00023065"/>
    </source>
</evidence>
<evidence type="ECO:0000259" key="10">
    <source>
        <dbReference type="Pfam" id="PF07885"/>
    </source>
</evidence>
<dbReference type="EMBL" id="JAERWK010000005">
    <property type="protein sequence ID" value="MBM9466457.1"/>
    <property type="molecule type" value="Genomic_DNA"/>
</dbReference>
<keyword evidence="3 9" id="KW-0812">Transmembrane</keyword>
<protein>
    <submittedName>
        <fullName evidence="11">Ion transporter</fullName>
    </submittedName>
</protein>
<keyword evidence="4 9" id="KW-1133">Transmembrane helix</keyword>
<dbReference type="Gene3D" id="1.10.287.70">
    <property type="match status" value="1"/>
</dbReference>
<sequence length="283" mass="30925">MDAARWHRLAEWPLMAAALAFLAAWSWQVIGDLHGTQETVAAVVVWVAWVVFAVDYAGRLLLAHQRGRWFLHHLLDLAVVALPLLRPLRVLRLVVLLGVFQRFAGRTLRGRVIVYVAGCTVGLIHLCALAMLDAERGRPDATINTFGDAIWWAFTTITTVGYGDRAPVTVTGRCVAVVLMIGGVALLGTVTATIASWIVERVAQEDEAEQAATRRQVDELTREIRAVQRPVVGPGPTAQPIRAPRDRRLPGARSAVPRARAISPGRPPRDPRRSASASSTWPA</sequence>
<keyword evidence="7" id="KW-0407">Ion channel</keyword>
<reference evidence="11" key="1">
    <citation type="submission" date="2021-01" db="EMBL/GenBank/DDBJ databases">
        <title>YIM 132084 draft genome.</title>
        <authorList>
            <person name="An D."/>
        </authorList>
    </citation>
    <scope>NUCLEOTIDE SEQUENCE</scope>
    <source>
        <strain evidence="11">YIM 132084</strain>
    </source>
</reference>
<evidence type="ECO:0000256" key="7">
    <source>
        <dbReference type="ARBA" id="ARBA00023303"/>
    </source>
</evidence>
<dbReference type="InterPro" id="IPR013099">
    <property type="entry name" value="K_chnl_dom"/>
</dbReference>
<evidence type="ECO:0000256" key="1">
    <source>
        <dbReference type="ARBA" id="ARBA00004141"/>
    </source>
</evidence>
<evidence type="ECO:0000256" key="3">
    <source>
        <dbReference type="ARBA" id="ARBA00022692"/>
    </source>
</evidence>
<dbReference type="InterPro" id="IPR027359">
    <property type="entry name" value="Volt_channel_dom_sf"/>
</dbReference>
<gene>
    <name evidence="11" type="ORF">JL106_04075</name>
</gene>
<dbReference type="Gene3D" id="1.20.5.110">
    <property type="match status" value="1"/>
</dbReference>
<dbReference type="GO" id="GO:0005249">
    <property type="term" value="F:voltage-gated potassium channel activity"/>
    <property type="evidence" value="ECO:0007669"/>
    <property type="project" value="InterPro"/>
</dbReference>
<keyword evidence="6 9" id="KW-0472">Membrane</keyword>
<evidence type="ECO:0000256" key="2">
    <source>
        <dbReference type="ARBA" id="ARBA00022448"/>
    </source>
</evidence>
<dbReference type="PANTHER" id="PTHR11537:SF254">
    <property type="entry name" value="POTASSIUM VOLTAGE-GATED CHANNEL PROTEIN SHAB"/>
    <property type="match status" value="1"/>
</dbReference>
<keyword evidence="2" id="KW-0813">Transport</keyword>
<accession>A0A938Y9K0</accession>
<dbReference type="Pfam" id="PF07885">
    <property type="entry name" value="Ion_trans_2"/>
    <property type="match status" value="1"/>
</dbReference>
<proteinExistence type="predicted"/>
<evidence type="ECO:0000256" key="9">
    <source>
        <dbReference type="SAM" id="Phobius"/>
    </source>
</evidence>
<evidence type="ECO:0000256" key="8">
    <source>
        <dbReference type="SAM" id="MobiDB-lite"/>
    </source>
</evidence>
<dbReference type="PRINTS" id="PR00169">
    <property type="entry name" value="KCHANNEL"/>
</dbReference>
<name>A0A938Y9K0_9ACTN</name>
<feature type="transmembrane region" description="Helical" evidence="9">
    <location>
        <begin position="42"/>
        <end position="62"/>
    </location>
</feature>
<dbReference type="AlphaFoldDB" id="A0A938Y9K0"/>
<dbReference type="Proteomes" id="UP000663792">
    <property type="component" value="Unassembled WGS sequence"/>
</dbReference>
<keyword evidence="5" id="KW-0406">Ion transport</keyword>
<feature type="compositionally biased region" description="Low complexity" evidence="8">
    <location>
        <begin position="274"/>
        <end position="283"/>
    </location>
</feature>
<feature type="transmembrane region" description="Helical" evidence="9">
    <location>
        <begin position="175"/>
        <end position="199"/>
    </location>
</feature>
<dbReference type="Gene3D" id="1.20.120.350">
    <property type="entry name" value="Voltage-gated potassium channels. Chain C"/>
    <property type="match status" value="1"/>
</dbReference>
<organism evidence="11 12">
    <name type="scientific">Nakamurella leprariae</name>
    <dbReference type="NCBI Taxonomy" id="2803911"/>
    <lineage>
        <taxon>Bacteria</taxon>
        <taxon>Bacillati</taxon>
        <taxon>Actinomycetota</taxon>
        <taxon>Actinomycetes</taxon>
        <taxon>Nakamurellales</taxon>
        <taxon>Nakamurellaceae</taxon>
        <taxon>Nakamurella</taxon>
    </lineage>
</organism>
<dbReference type="SUPFAM" id="SSF81324">
    <property type="entry name" value="Voltage-gated potassium channels"/>
    <property type="match status" value="1"/>
</dbReference>
<feature type="domain" description="Potassium channel" evidence="10">
    <location>
        <begin position="142"/>
        <end position="199"/>
    </location>
</feature>
<evidence type="ECO:0000256" key="6">
    <source>
        <dbReference type="ARBA" id="ARBA00023136"/>
    </source>
</evidence>
<dbReference type="RefSeq" id="WP_205259387.1">
    <property type="nucleotide sequence ID" value="NZ_JAERWK010000005.1"/>
</dbReference>
<comment type="subcellular location">
    <subcellularLocation>
        <location evidence="1">Membrane</location>
        <topology evidence="1">Multi-pass membrane protein</topology>
    </subcellularLocation>
</comment>
<dbReference type="PANTHER" id="PTHR11537">
    <property type="entry name" value="VOLTAGE-GATED POTASSIUM CHANNEL"/>
    <property type="match status" value="1"/>
</dbReference>
<evidence type="ECO:0000313" key="11">
    <source>
        <dbReference type="EMBL" id="MBM9466457.1"/>
    </source>
</evidence>
<feature type="transmembrane region" description="Helical" evidence="9">
    <location>
        <begin position="12"/>
        <end position="30"/>
    </location>
</feature>
<feature type="transmembrane region" description="Helical" evidence="9">
    <location>
        <begin position="112"/>
        <end position="132"/>
    </location>
</feature>
<dbReference type="GO" id="GO:0008076">
    <property type="term" value="C:voltage-gated potassium channel complex"/>
    <property type="evidence" value="ECO:0007669"/>
    <property type="project" value="InterPro"/>
</dbReference>
<dbReference type="InterPro" id="IPR028325">
    <property type="entry name" value="VG_K_chnl"/>
</dbReference>
<evidence type="ECO:0000313" key="12">
    <source>
        <dbReference type="Proteomes" id="UP000663792"/>
    </source>
</evidence>
<feature type="transmembrane region" description="Helical" evidence="9">
    <location>
        <begin position="144"/>
        <end position="163"/>
    </location>
</feature>